<evidence type="ECO:0000313" key="2">
    <source>
        <dbReference type="EMBL" id="HII61158.1"/>
    </source>
</evidence>
<proteinExistence type="predicted"/>
<evidence type="ECO:0000256" key="1">
    <source>
        <dbReference type="SAM" id="Phobius"/>
    </source>
</evidence>
<feature type="transmembrane region" description="Helical" evidence="1">
    <location>
        <begin position="37"/>
        <end position="68"/>
    </location>
</feature>
<feature type="transmembrane region" description="Helical" evidence="1">
    <location>
        <begin position="104"/>
        <end position="129"/>
    </location>
</feature>
<accession>A0A832W7R9</accession>
<dbReference type="AlphaFoldDB" id="A0A832W7R9"/>
<evidence type="ECO:0000313" key="3">
    <source>
        <dbReference type="Proteomes" id="UP000617544"/>
    </source>
</evidence>
<dbReference type="InterPro" id="IPR024529">
    <property type="entry name" value="ECF_trnsprt_substrate-spec"/>
</dbReference>
<keyword evidence="1" id="KW-0472">Membrane</keyword>
<name>A0A832W7R9_PYRHR</name>
<reference evidence="2" key="1">
    <citation type="journal article" date="2020" name="bioRxiv">
        <title>A rank-normalized archaeal taxonomy based on genome phylogeny resolves widespread incomplete and uneven classifications.</title>
        <authorList>
            <person name="Rinke C."/>
            <person name="Chuvochina M."/>
            <person name="Mussig A.J."/>
            <person name="Chaumeil P.-A."/>
            <person name="Waite D.W."/>
            <person name="Whitman W.B."/>
            <person name="Parks D.H."/>
            <person name="Hugenholtz P."/>
        </authorList>
    </citation>
    <scope>NUCLEOTIDE SEQUENCE</scope>
    <source>
        <strain evidence="2">UBA8834</strain>
    </source>
</reference>
<dbReference type="Pfam" id="PF12822">
    <property type="entry name" value="ECF_trnsprt"/>
    <property type="match status" value="1"/>
</dbReference>
<dbReference type="OMA" id="PWGMNID"/>
<dbReference type="Proteomes" id="UP000617544">
    <property type="component" value="Unassembled WGS sequence"/>
</dbReference>
<comment type="caution">
    <text evidence="2">The sequence shown here is derived from an EMBL/GenBank/DDBJ whole genome shotgun (WGS) entry which is preliminary data.</text>
</comment>
<protein>
    <submittedName>
        <fullName evidence="2">ECF transporter S component</fullName>
    </submittedName>
</protein>
<organism evidence="2 3">
    <name type="scientific">Pyrococcus horikoshii</name>
    <dbReference type="NCBI Taxonomy" id="53953"/>
    <lineage>
        <taxon>Archaea</taxon>
        <taxon>Methanobacteriati</taxon>
        <taxon>Methanobacteriota</taxon>
        <taxon>Thermococci</taxon>
        <taxon>Thermococcales</taxon>
        <taxon>Thermococcaceae</taxon>
        <taxon>Pyrococcus</taxon>
    </lineage>
</organism>
<keyword evidence="1" id="KW-1133">Transmembrane helix</keyword>
<feature type="transmembrane region" description="Helical" evidence="1">
    <location>
        <begin position="6"/>
        <end position="25"/>
    </location>
</feature>
<gene>
    <name evidence="2" type="ORF">HA331_05305</name>
</gene>
<dbReference type="GO" id="GO:0022857">
    <property type="term" value="F:transmembrane transporter activity"/>
    <property type="evidence" value="ECO:0007669"/>
    <property type="project" value="InterPro"/>
</dbReference>
<dbReference type="RefSeq" id="WP_010884352.1">
    <property type="nucleotide sequence ID" value="NZ_DUJN01000004.1"/>
</dbReference>
<dbReference type="Gene3D" id="1.10.1760.20">
    <property type="match status" value="1"/>
</dbReference>
<keyword evidence="1" id="KW-0812">Transmembrane</keyword>
<feature type="transmembrane region" description="Helical" evidence="1">
    <location>
        <begin position="74"/>
        <end position="92"/>
    </location>
</feature>
<dbReference type="EMBL" id="DUJN01000004">
    <property type="protein sequence ID" value="HII61158.1"/>
    <property type="molecule type" value="Genomic_DNA"/>
</dbReference>
<dbReference type="GeneID" id="1444139"/>
<sequence length="191" mass="21150">MSKAKLVAFTSIMVALSIIFEILPLKVRTPWGMNIDLVAVPIIALYLLLGFRAGFFGLITMTIALFIISGPNTMGIGPIMKFFATLSVLIGLEISGRITNKFGVGYLIIAFILGSIIRDVLMILLNYYFALPLFLKMLGYSISSRSDVIRIVEEMTKTPFWLAIALPNTIQTGVDIFVASPVIKRLKVEER</sequence>